<dbReference type="AlphaFoldDB" id="A0A673K4G0"/>
<evidence type="ECO:0000256" key="4">
    <source>
        <dbReference type="ARBA" id="ARBA00023125"/>
    </source>
</evidence>
<dbReference type="InterPro" id="IPR038441">
    <property type="entry name" value="THAP_Znf_sf"/>
</dbReference>
<comment type="function">
    <text evidence="6">DNA-binding transcription regulator that regulates endothelial cell proliferation and G1/S cell-cycle progression. Specifically binds the 5'-[AT]NTNN[GT]GGCA[AGT]-3' core DNA sequence and acts by modulating expression of pRB-E2F cell-cycle target genes.</text>
</comment>
<keyword evidence="6" id="KW-0804">Transcription</keyword>
<dbReference type="InterPro" id="IPR006612">
    <property type="entry name" value="THAP_Znf"/>
</dbReference>
<evidence type="ECO:0000259" key="7">
    <source>
        <dbReference type="PROSITE" id="PS50950"/>
    </source>
</evidence>
<evidence type="ECO:0000256" key="3">
    <source>
        <dbReference type="ARBA" id="ARBA00022833"/>
    </source>
</evidence>
<dbReference type="GO" id="GO:0008270">
    <property type="term" value="F:zinc ion binding"/>
    <property type="evidence" value="ECO:0007669"/>
    <property type="project" value="UniProtKB-KW"/>
</dbReference>
<keyword evidence="2 5" id="KW-0863">Zinc-finger</keyword>
<dbReference type="Ensembl" id="ENSSRHT00000060914.1">
    <property type="protein sequence ID" value="ENSSRHP00000059261.1"/>
    <property type="gene ID" value="ENSSRHG00000029698.1"/>
</dbReference>
<dbReference type="Proteomes" id="UP000472270">
    <property type="component" value="Unassembled WGS sequence"/>
</dbReference>
<evidence type="ECO:0000256" key="5">
    <source>
        <dbReference type="PROSITE-ProRule" id="PRU00309"/>
    </source>
</evidence>
<feature type="domain" description="THAP-type" evidence="7">
    <location>
        <begin position="1"/>
        <end position="72"/>
    </location>
</feature>
<keyword evidence="1" id="KW-0479">Metal-binding</keyword>
<keyword evidence="9" id="KW-1185">Reference proteome</keyword>
<dbReference type="GO" id="GO:0006357">
    <property type="term" value="P:regulation of transcription by RNA polymerase II"/>
    <property type="evidence" value="ECO:0007669"/>
    <property type="project" value="TreeGrafter"/>
</dbReference>
<reference evidence="8" key="1">
    <citation type="submission" date="2025-08" db="UniProtKB">
        <authorList>
            <consortium name="Ensembl"/>
        </authorList>
    </citation>
    <scope>IDENTIFICATION</scope>
</reference>
<evidence type="ECO:0000313" key="8">
    <source>
        <dbReference type="Ensembl" id="ENSSRHP00000059261.1"/>
    </source>
</evidence>
<dbReference type="SMART" id="SM00980">
    <property type="entry name" value="THAP"/>
    <property type="match status" value="1"/>
</dbReference>
<dbReference type="PROSITE" id="PS50950">
    <property type="entry name" value="ZF_THAP"/>
    <property type="match status" value="1"/>
</dbReference>
<dbReference type="SUPFAM" id="SSF57716">
    <property type="entry name" value="Glucocorticoid receptor-like (DNA-binding domain)"/>
    <property type="match status" value="1"/>
</dbReference>
<keyword evidence="3" id="KW-0862">Zinc</keyword>
<reference evidence="8" key="2">
    <citation type="submission" date="2025-09" db="UniProtKB">
        <authorList>
            <consortium name="Ensembl"/>
        </authorList>
    </citation>
    <scope>IDENTIFICATION</scope>
</reference>
<accession>A0A673K4G0</accession>
<dbReference type="Gene3D" id="6.20.210.20">
    <property type="entry name" value="THAP domain"/>
    <property type="match status" value="1"/>
</dbReference>
<keyword evidence="6" id="KW-0175">Coiled coil</keyword>
<evidence type="ECO:0000313" key="9">
    <source>
        <dbReference type="Proteomes" id="UP000472270"/>
    </source>
</evidence>
<comment type="similarity">
    <text evidence="6">Belongs to the THAP1 family.</text>
</comment>
<name>A0A673K4G0_9TELE</name>
<evidence type="ECO:0000256" key="6">
    <source>
        <dbReference type="RuleBase" id="RU369073"/>
    </source>
</evidence>
<keyword evidence="6" id="KW-0539">Nucleus</keyword>
<protein>
    <recommendedName>
        <fullName evidence="6">THAP domain-containing protein 1</fullName>
    </recommendedName>
</protein>
<proteinExistence type="inferred from homology"/>
<dbReference type="GO" id="GO:0000978">
    <property type="term" value="F:RNA polymerase II cis-regulatory region sequence-specific DNA binding"/>
    <property type="evidence" value="ECO:0007669"/>
    <property type="project" value="TreeGrafter"/>
</dbReference>
<comment type="subcellular location">
    <subcellularLocation>
        <location evidence="6">Nucleus</location>
        <location evidence="6">Nucleoplasm</location>
    </subcellularLocation>
</comment>
<keyword evidence="6" id="KW-0805">Transcription regulation</keyword>
<keyword evidence="4 5" id="KW-0238">DNA-binding</keyword>
<dbReference type="PANTHER" id="PTHR46600">
    <property type="entry name" value="THAP DOMAIN-CONTAINING"/>
    <property type="match status" value="1"/>
</dbReference>
<keyword evidence="6" id="KW-0131">Cell cycle</keyword>
<dbReference type="InterPro" id="IPR026516">
    <property type="entry name" value="THAP1/10"/>
</dbReference>
<sequence length="171" mass="19830">MAQSSLYNSHLSFHRFPKKTSLRARWLHKIRRVGFSVTPHTKVCSRHFQDNEIHTTAKGRRVLAAGSVPSLFEWNNYTTKSRAGVWEHRSRPPSPAPDSAGPVEDIGHPVMVPMVVDHDYEASRTVCVDREQYEGALREIEMLREQLQTFNLHHSFGLKRFRHTKRSFLNL</sequence>
<evidence type="ECO:0000256" key="1">
    <source>
        <dbReference type="ARBA" id="ARBA00022723"/>
    </source>
</evidence>
<dbReference type="PANTHER" id="PTHR46600:SF7">
    <property type="entry name" value="SI:DKEY-228B2.6-RELATED"/>
    <property type="match status" value="1"/>
</dbReference>
<dbReference type="GO" id="GO:0001935">
    <property type="term" value="P:endothelial cell proliferation"/>
    <property type="evidence" value="ECO:0007669"/>
    <property type="project" value="UniProtKB-UniRule"/>
</dbReference>
<organism evidence="8 9">
    <name type="scientific">Sinocyclocheilus rhinocerous</name>
    <dbReference type="NCBI Taxonomy" id="307959"/>
    <lineage>
        <taxon>Eukaryota</taxon>
        <taxon>Metazoa</taxon>
        <taxon>Chordata</taxon>
        <taxon>Craniata</taxon>
        <taxon>Vertebrata</taxon>
        <taxon>Euteleostomi</taxon>
        <taxon>Actinopterygii</taxon>
        <taxon>Neopterygii</taxon>
        <taxon>Teleostei</taxon>
        <taxon>Ostariophysi</taxon>
        <taxon>Cypriniformes</taxon>
        <taxon>Cyprinidae</taxon>
        <taxon>Cyprininae</taxon>
        <taxon>Sinocyclocheilus</taxon>
    </lineage>
</organism>
<dbReference type="GO" id="GO:0003700">
    <property type="term" value="F:DNA-binding transcription factor activity"/>
    <property type="evidence" value="ECO:0007669"/>
    <property type="project" value="UniProtKB-UniRule"/>
</dbReference>
<evidence type="ECO:0000256" key="2">
    <source>
        <dbReference type="ARBA" id="ARBA00022771"/>
    </source>
</evidence>
<dbReference type="Pfam" id="PF05485">
    <property type="entry name" value="THAP"/>
    <property type="match status" value="1"/>
</dbReference>
<dbReference type="SMART" id="SM00692">
    <property type="entry name" value="DM3"/>
    <property type="match status" value="1"/>
</dbReference>
<dbReference type="GO" id="GO:0005654">
    <property type="term" value="C:nucleoplasm"/>
    <property type="evidence" value="ECO:0007669"/>
    <property type="project" value="UniProtKB-SubCell"/>
</dbReference>